<dbReference type="AlphaFoldDB" id="A0A6M0RJE7"/>
<dbReference type="Gene3D" id="2.40.420.20">
    <property type="match status" value="1"/>
</dbReference>
<dbReference type="SUPFAM" id="SSF111369">
    <property type="entry name" value="HlyD-like secretion proteins"/>
    <property type="match status" value="2"/>
</dbReference>
<keyword evidence="4" id="KW-1133">Transmembrane helix</keyword>
<evidence type="ECO:0000256" key="2">
    <source>
        <dbReference type="ARBA" id="ARBA00023054"/>
    </source>
</evidence>
<dbReference type="EMBL" id="QXHD01000004">
    <property type="protein sequence ID" value="NEZ55902.1"/>
    <property type="molecule type" value="Genomic_DNA"/>
</dbReference>
<feature type="domain" description="YbhG-like alpha-helical hairpin" evidence="5">
    <location>
        <begin position="97"/>
        <end position="240"/>
    </location>
</feature>
<evidence type="ECO:0000256" key="3">
    <source>
        <dbReference type="SAM" id="Coils"/>
    </source>
</evidence>
<evidence type="ECO:0000256" key="4">
    <source>
        <dbReference type="SAM" id="Phobius"/>
    </source>
</evidence>
<dbReference type="Gene3D" id="2.40.30.170">
    <property type="match status" value="1"/>
</dbReference>
<dbReference type="InterPro" id="IPR050465">
    <property type="entry name" value="UPF0194_transport"/>
</dbReference>
<dbReference type="PANTHER" id="PTHR32347">
    <property type="entry name" value="EFFLUX SYSTEM COMPONENT YKNX-RELATED"/>
    <property type="match status" value="1"/>
</dbReference>
<feature type="domain" description="CusB-like beta-barrel" evidence="6">
    <location>
        <begin position="288"/>
        <end position="361"/>
    </location>
</feature>
<sequence>MKWFFKQRPLPWIVGGVAIAIIGIGAVTFRRYRANTYDVDTLTVAVEAAEVTIRINASGEVEAYRTVNLSPKNSGIVDELLVEQGDIVEQGQVVARMDIDDLNAQLRQNQANLAEVEAQLQDLLQGTDRPELAQAESNLEAVRAQLVDAEARLSLVEGDLDRDRDLYSQGAISARELDNSENAVESALANVRQLEARVVEAQQRFVDLEDDPDPEDVAQATARVERAKGQVSAAQTRIDNTIIRAPFAGVVTQKFATEGAFVTPTTSASEAASATSSAIFAIADGLEVVAEVPEADLGQVQVGQAVEIVSTAYPENLFKGTVRLIAPEAIERQNVTIFQVRIRLENGLEQLRSNMNVDVAFLGNRLTDALVVPAVAVVTQGGETGVLVPGANNQNIRFRPVTLGPQIGNQIQILDGVTAEDRVFVDLPPGQTLDNLRFNRDEQD</sequence>
<dbReference type="InterPro" id="IPR059052">
    <property type="entry name" value="HH_YbhG-like"/>
</dbReference>
<proteinExistence type="predicted"/>
<dbReference type="InterPro" id="IPR058627">
    <property type="entry name" value="MdtA-like_C"/>
</dbReference>
<dbReference type="PRINTS" id="PR01490">
    <property type="entry name" value="RTXTOXIND"/>
</dbReference>
<dbReference type="Gene3D" id="1.10.287.470">
    <property type="entry name" value="Helix hairpin bin"/>
    <property type="match status" value="1"/>
</dbReference>
<dbReference type="GO" id="GO:0019898">
    <property type="term" value="C:extrinsic component of membrane"/>
    <property type="evidence" value="ECO:0007669"/>
    <property type="project" value="InterPro"/>
</dbReference>
<dbReference type="InterPro" id="IPR030190">
    <property type="entry name" value="MacA_alpha-hairpin_sf"/>
</dbReference>
<dbReference type="GO" id="GO:1990195">
    <property type="term" value="C:macrolide transmembrane transporter complex"/>
    <property type="evidence" value="ECO:0007669"/>
    <property type="project" value="InterPro"/>
</dbReference>
<organism evidence="8 9">
    <name type="scientific">Adonisia turfae CCMR0081</name>
    <dbReference type="NCBI Taxonomy" id="2292702"/>
    <lineage>
        <taxon>Bacteria</taxon>
        <taxon>Bacillati</taxon>
        <taxon>Cyanobacteriota</taxon>
        <taxon>Adonisia</taxon>
        <taxon>Adonisia turfae</taxon>
    </lineage>
</organism>
<reference evidence="8 9" key="1">
    <citation type="journal article" date="2020" name="Microb. Ecol.">
        <title>Ecogenomics of the Marine Benthic Filamentous Cyanobacterium Adonisia.</title>
        <authorList>
            <person name="Walter J.M."/>
            <person name="Coutinho F.H."/>
            <person name="Leomil L."/>
            <person name="Hargreaves P.I."/>
            <person name="Campeao M.E."/>
            <person name="Vieira V.V."/>
            <person name="Silva B.S."/>
            <person name="Fistarol G.O."/>
            <person name="Salomon P.S."/>
            <person name="Sawabe T."/>
            <person name="Mino S."/>
            <person name="Hosokawa M."/>
            <person name="Miyashita H."/>
            <person name="Maruyama F."/>
            <person name="van Verk M.C."/>
            <person name="Dutilh B.E."/>
            <person name="Thompson C.C."/>
            <person name="Thompson F.L."/>
        </authorList>
    </citation>
    <scope>NUCLEOTIDE SEQUENCE [LARGE SCALE GENOMIC DNA]</scope>
    <source>
        <strain evidence="8 9">CCMR0081</strain>
    </source>
</reference>
<feature type="coiled-coil region" evidence="3">
    <location>
        <begin position="99"/>
        <end position="237"/>
    </location>
</feature>
<evidence type="ECO:0000259" key="7">
    <source>
        <dbReference type="Pfam" id="PF25967"/>
    </source>
</evidence>
<dbReference type="Gene3D" id="6.10.140.1990">
    <property type="match status" value="1"/>
</dbReference>
<dbReference type="InterPro" id="IPR058792">
    <property type="entry name" value="Beta-barrel_RND_2"/>
</dbReference>
<comment type="subcellular location">
    <subcellularLocation>
        <location evidence="1">Cell envelope</location>
    </subcellularLocation>
</comment>
<keyword evidence="9" id="KW-1185">Reference proteome</keyword>
<dbReference type="PANTHER" id="PTHR32347:SF14">
    <property type="entry name" value="EFFLUX SYSTEM COMPONENT YKNX-RELATED"/>
    <property type="match status" value="1"/>
</dbReference>
<keyword evidence="4" id="KW-0812">Transmembrane</keyword>
<feature type="transmembrane region" description="Helical" evidence="4">
    <location>
        <begin position="12"/>
        <end position="29"/>
    </location>
</feature>
<feature type="domain" description="Multidrug resistance protein MdtA-like C-terminal permuted SH3" evidence="7">
    <location>
        <begin position="368"/>
        <end position="426"/>
    </location>
</feature>
<evidence type="ECO:0000259" key="5">
    <source>
        <dbReference type="Pfam" id="PF25881"/>
    </source>
</evidence>
<accession>A0A6M0RJE7</accession>
<comment type="caution">
    <text evidence="8">The sequence shown here is derived from an EMBL/GenBank/DDBJ whole genome shotgun (WGS) entry which is preliminary data.</text>
</comment>
<evidence type="ECO:0000259" key="6">
    <source>
        <dbReference type="Pfam" id="PF25954"/>
    </source>
</evidence>
<keyword evidence="4" id="KW-0472">Membrane</keyword>
<dbReference type="Gene3D" id="2.40.50.100">
    <property type="match status" value="1"/>
</dbReference>
<dbReference type="GO" id="GO:0030313">
    <property type="term" value="C:cell envelope"/>
    <property type="evidence" value="ECO:0007669"/>
    <property type="project" value="UniProtKB-SubCell"/>
</dbReference>
<evidence type="ECO:0000256" key="1">
    <source>
        <dbReference type="ARBA" id="ARBA00004196"/>
    </source>
</evidence>
<evidence type="ECO:0000313" key="9">
    <source>
        <dbReference type="Proteomes" id="UP000481033"/>
    </source>
</evidence>
<name>A0A6M0RJE7_9CYAN</name>
<dbReference type="Proteomes" id="UP000481033">
    <property type="component" value="Unassembled WGS sequence"/>
</dbReference>
<protein>
    <submittedName>
        <fullName evidence="8">HlyD family efflux transporter periplasmic adaptor subunit</fullName>
    </submittedName>
</protein>
<dbReference type="Pfam" id="PF25954">
    <property type="entry name" value="Beta-barrel_RND_2"/>
    <property type="match status" value="1"/>
</dbReference>
<dbReference type="RefSeq" id="WP_163667765.1">
    <property type="nucleotide sequence ID" value="NZ_QXHD01000004.1"/>
</dbReference>
<dbReference type="GO" id="GO:1990961">
    <property type="term" value="P:xenobiotic detoxification by transmembrane export across the plasma membrane"/>
    <property type="evidence" value="ECO:0007669"/>
    <property type="project" value="InterPro"/>
</dbReference>
<gene>
    <name evidence="8" type="ORF">DXZ20_09510</name>
</gene>
<dbReference type="Pfam" id="PF25967">
    <property type="entry name" value="RND-MFP_C"/>
    <property type="match status" value="1"/>
</dbReference>
<dbReference type="Pfam" id="PF25881">
    <property type="entry name" value="HH_YBHG"/>
    <property type="match status" value="1"/>
</dbReference>
<keyword evidence="2 3" id="KW-0175">Coiled coil</keyword>
<evidence type="ECO:0000313" key="8">
    <source>
        <dbReference type="EMBL" id="NEZ55902.1"/>
    </source>
</evidence>